<dbReference type="Proteomes" id="UP000039865">
    <property type="component" value="Unassembled WGS sequence"/>
</dbReference>
<evidence type="ECO:0000313" key="1">
    <source>
        <dbReference type="EMBL" id="CDW75203.1"/>
    </source>
</evidence>
<keyword evidence="2" id="KW-1185">Reference proteome</keyword>
<dbReference type="AlphaFoldDB" id="A0A078A141"/>
<evidence type="ECO:0000313" key="2">
    <source>
        <dbReference type="Proteomes" id="UP000039865"/>
    </source>
</evidence>
<reference evidence="1 2" key="1">
    <citation type="submission" date="2014-06" db="EMBL/GenBank/DDBJ databases">
        <authorList>
            <person name="Swart Estienne"/>
        </authorList>
    </citation>
    <scope>NUCLEOTIDE SEQUENCE [LARGE SCALE GENOMIC DNA]</scope>
    <source>
        <strain evidence="1 2">130c</strain>
    </source>
</reference>
<dbReference type="EMBL" id="CCKQ01004071">
    <property type="protein sequence ID" value="CDW75203.1"/>
    <property type="molecule type" value="Genomic_DNA"/>
</dbReference>
<organism evidence="1 2">
    <name type="scientific">Stylonychia lemnae</name>
    <name type="common">Ciliate</name>
    <dbReference type="NCBI Taxonomy" id="5949"/>
    <lineage>
        <taxon>Eukaryota</taxon>
        <taxon>Sar</taxon>
        <taxon>Alveolata</taxon>
        <taxon>Ciliophora</taxon>
        <taxon>Intramacronucleata</taxon>
        <taxon>Spirotrichea</taxon>
        <taxon>Stichotrichia</taxon>
        <taxon>Sporadotrichida</taxon>
        <taxon>Oxytrichidae</taxon>
        <taxon>Stylonychinae</taxon>
        <taxon>Stylonychia</taxon>
    </lineage>
</organism>
<dbReference type="InParanoid" id="A0A078A141"/>
<sequence length="397" mass="47211">MRNFLFLPPTFKHLFQFGKVIDSIDKYLEPHQMIIMKRVCKLIKNKVSEASNFLNIFQHIQINDDYCQFFPRQKLISWYIKQFDLNGNIHPQELSIKTINQLAQDKALLDDLIYILATQCSSLLKLRIENTPFEQVKIIFEVNKGKLILREFTNIQGEIGDGVKYLEEILTLRKVYIQIDDISKFESLITKYVEINLIEDLEPQRAFFVNQNIRRQALDMGILLVYDNLSMSQYKMILKDVKQLYTIRIYDGKKLSDYFFDFLIQNKYYEGLNEFVFRNCVFSINSIVRRFFNFFHNSNLESSLVVDFTGCDLKGIQMISQELIKNNGIESIFYGGEDLLRRYRTQKSKEREGTVQRDVRAEREAYQFLQAQYEEEMIQKQLLLLMEQENERSSLMD</sequence>
<name>A0A078A141_STYLE</name>
<gene>
    <name evidence="1" type="primary">Contig14947.g15928</name>
    <name evidence="1" type="ORF">STYLEM_4190</name>
</gene>
<proteinExistence type="predicted"/>
<protein>
    <submittedName>
        <fullName evidence="1">Uncharacterized protein</fullName>
    </submittedName>
</protein>
<accession>A0A078A141</accession>